<dbReference type="SUPFAM" id="SSF52540">
    <property type="entry name" value="P-loop containing nucleoside triphosphate hydrolases"/>
    <property type="match status" value="1"/>
</dbReference>
<comment type="caution">
    <text evidence="1">The sequence shown here is derived from an EMBL/GenBank/DDBJ whole genome shotgun (WGS) entry which is preliminary data.</text>
</comment>
<reference evidence="1" key="1">
    <citation type="submission" date="2021-02" db="EMBL/GenBank/DDBJ databases">
        <authorList>
            <person name="Nowell W R."/>
        </authorList>
    </citation>
    <scope>NUCLEOTIDE SEQUENCE</scope>
</reference>
<dbReference type="EMBL" id="CAJOBR010030223">
    <property type="protein sequence ID" value="CAF4989914.1"/>
    <property type="molecule type" value="Genomic_DNA"/>
</dbReference>
<dbReference type="InterPro" id="IPR027417">
    <property type="entry name" value="P-loop_NTPase"/>
</dbReference>
<evidence type="ECO:0000313" key="1">
    <source>
        <dbReference type="EMBL" id="CAF4989914.1"/>
    </source>
</evidence>
<name>A0A822A0N4_9BILA</name>
<accession>A0A822A0N4</accession>
<dbReference type="AlphaFoldDB" id="A0A822A0N4"/>
<evidence type="ECO:0000313" key="2">
    <source>
        <dbReference type="Proteomes" id="UP000663848"/>
    </source>
</evidence>
<feature type="non-terminal residue" evidence="1">
    <location>
        <position position="1"/>
    </location>
</feature>
<gene>
    <name evidence="1" type="ORF">QYT958_LOCUS36993</name>
</gene>
<sequence length="60" mass="7180">NSTKYFNKKKQQQQFRFVGYPNDGKSTLISMMDTLIFDDRRPSFTIADLPALIQWMKYQQ</sequence>
<protein>
    <submittedName>
        <fullName evidence="1">Uncharacterized protein</fullName>
    </submittedName>
</protein>
<organism evidence="1 2">
    <name type="scientific">Rotaria socialis</name>
    <dbReference type="NCBI Taxonomy" id="392032"/>
    <lineage>
        <taxon>Eukaryota</taxon>
        <taxon>Metazoa</taxon>
        <taxon>Spiralia</taxon>
        <taxon>Gnathifera</taxon>
        <taxon>Rotifera</taxon>
        <taxon>Eurotatoria</taxon>
        <taxon>Bdelloidea</taxon>
        <taxon>Philodinida</taxon>
        <taxon>Philodinidae</taxon>
        <taxon>Rotaria</taxon>
    </lineage>
</organism>
<proteinExistence type="predicted"/>
<dbReference type="Proteomes" id="UP000663848">
    <property type="component" value="Unassembled WGS sequence"/>
</dbReference>